<sequence>MGTTLLMDIECRCEDSWEYVETDVSHPGGYAMMACLFGWRNYCNYDPIAGQRGLPDDVSDKLSQFDPLSCSWIGLWEIERIDWSETAEEIDSRTSFYDSEGNYVTKIGGFSLPVETEDEEYMSRVWEGEEVTVTLTEDHFEFDAGDEVTLVRELRDREYAMNEAWKEIFDTMRKLADEHGGEENVRLVVAASG</sequence>
<dbReference type="EMBL" id="JAOPKB010000012">
    <property type="protein sequence ID" value="MCU4974512.1"/>
    <property type="molecule type" value="Genomic_DNA"/>
</dbReference>
<accession>A0ABT2QHW7</accession>
<protein>
    <submittedName>
        <fullName evidence="1">Uncharacterized protein</fullName>
    </submittedName>
</protein>
<reference evidence="1 2" key="1">
    <citation type="submission" date="2022-09" db="EMBL/GenBank/DDBJ databases">
        <title>Enrichment on poylsaccharides allowed isolation of novel metabolic and taxonomic groups of Haloarchaea.</title>
        <authorList>
            <person name="Sorokin D.Y."/>
            <person name="Elcheninov A.G."/>
            <person name="Khizhniak T.V."/>
            <person name="Kolganova T.V."/>
            <person name="Kublanov I.V."/>
        </authorList>
    </citation>
    <scope>NUCLEOTIDE SEQUENCE [LARGE SCALE GENOMIC DNA]</scope>
    <source>
        <strain evidence="1 2">AArc-m2/3/4</strain>
    </source>
</reference>
<proteinExistence type="predicted"/>
<keyword evidence="2" id="KW-1185">Reference proteome</keyword>
<dbReference type="Proteomes" id="UP001320972">
    <property type="component" value="Unassembled WGS sequence"/>
</dbReference>
<gene>
    <name evidence="1" type="ORF">OB955_17470</name>
</gene>
<dbReference type="RefSeq" id="WP_338008590.1">
    <property type="nucleotide sequence ID" value="NZ_JAOPKB010000012.1"/>
</dbReference>
<evidence type="ECO:0000313" key="2">
    <source>
        <dbReference type="Proteomes" id="UP001320972"/>
    </source>
</evidence>
<organism evidence="1 2">
    <name type="scientific">Natronoglomus mannanivorans</name>
    <dbReference type="NCBI Taxonomy" id="2979990"/>
    <lineage>
        <taxon>Archaea</taxon>
        <taxon>Methanobacteriati</taxon>
        <taxon>Methanobacteriota</taxon>
        <taxon>Stenosarchaea group</taxon>
        <taxon>Halobacteria</taxon>
        <taxon>Halobacteriales</taxon>
        <taxon>Natrialbaceae</taxon>
        <taxon>Natronoglomus</taxon>
    </lineage>
</organism>
<comment type="caution">
    <text evidence="1">The sequence shown here is derived from an EMBL/GenBank/DDBJ whole genome shotgun (WGS) entry which is preliminary data.</text>
</comment>
<name>A0ABT2QHW7_9EURY</name>
<evidence type="ECO:0000313" key="1">
    <source>
        <dbReference type="EMBL" id="MCU4974512.1"/>
    </source>
</evidence>